<evidence type="ECO:0000313" key="3">
    <source>
        <dbReference type="EMBL" id="NKI33167.1"/>
    </source>
</evidence>
<comment type="caution">
    <text evidence="3">The sequence shown here is derived from an EMBL/GenBank/DDBJ whole genome shotgun (WGS) entry which is preliminary data.</text>
</comment>
<feature type="chain" id="PRO_5046600296" evidence="1">
    <location>
        <begin position="21"/>
        <end position="172"/>
    </location>
</feature>
<evidence type="ECO:0000313" key="4">
    <source>
        <dbReference type="Proteomes" id="UP000718451"/>
    </source>
</evidence>
<dbReference type="RefSeq" id="WP_168553314.1">
    <property type="nucleotide sequence ID" value="NZ_JAAWWL010000002.1"/>
</dbReference>
<reference evidence="3 4" key="1">
    <citation type="submission" date="2020-04" db="EMBL/GenBank/DDBJ databases">
        <authorList>
            <person name="Yoon J."/>
        </authorList>
    </citation>
    <scope>NUCLEOTIDE SEQUENCE [LARGE SCALE GENOMIC DNA]</scope>
    <source>
        <strain evidence="3 4">DJ-13</strain>
    </source>
</reference>
<keyword evidence="1" id="KW-0732">Signal</keyword>
<dbReference type="Pfam" id="PF09832">
    <property type="entry name" value="DUF2059"/>
    <property type="match status" value="1"/>
</dbReference>
<feature type="domain" description="DUF2059" evidence="2">
    <location>
        <begin position="80"/>
        <end position="120"/>
    </location>
</feature>
<gene>
    <name evidence="3" type="ORF">HCU67_14520</name>
</gene>
<proteinExistence type="predicted"/>
<organism evidence="3 4">
    <name type="scientific">Croceivirga thetidis</name>
    <dbReference type="NCBI Taxonomy" id="2721623"/>
    <lineage>
        <taxon>Bacteria</taxon>
        <taxon>Pseudomonadati</taxon>
        <taxon>Bacteroidota</taxon>
        <taxon>Flavobacteriia</taxon>
        <taxon>Flavobacteriales</taxon>
        <taxon>Flavobacteriaceae</taxon>
        <taxon>Croceivirga</taxon>
    </lineage>
</organism>
<protein>
    <submittedName>
        <fullName evidence="3">DUF2059 domain-containing protein</fullName>
    </submittedName>
</protein>
<dbReference type="InterPro" id="IPR018637">
    <property type="entry name" value="DUF2059"/>
</dbReference>
<feature type="signal peptide" evidence="1">
    <location>
        <begin position="1"/>
        <end position="20"/>
    </location>
</feature>
<evidence type="ECO:0000256" key="1">
    <source>
        <dbReference type="SAM" id="SignalP"/>
    </source>
</evidence>
<dbReference type="Proteomes" id="UP000718451">
    <property type="component" value="Unassembled WGS sequence"/>
</dbReference>
<sequence>MKLVKLIPVFLLLAGIHLQAQSPELVDLVNSYLDANGSTKQYSDAYDELLNLMERQFPKSDKNSNGWLYLERNKTKAIFEIKDMLTAVYLDNFSEKELRGMSNFYASETGKQLVTDKDKLSESQKAEIKDFYDSDVGLSLTSKQMALTEEIQAVSELWSRDLYQTASLLLKE</sequence>
<evidence type="ECO:0000259" key="2">
    <source>
        <dbReference type="Pfam" id="PF09832"/>
    </source>
</evidence>
<name>A0ABX1GT85_9FLAO</name>
<accession>A0ABX1GT85</accession>
<dbReference type="EMBL" id="JAAWWL010000002">
    <property type="protein sequence ID" value="NKI33167.1"/>
    <property type="molecule type" value="Genomic_DNA"/>
</dbReference>
<keyword evidence="4" id="KW-1185">Reference proteome</keyword>